<reference evidence="1 2" key="1">
    <citation type="submission" date="2024-07" db="EMBL/GenBank/DDBJ databases">
        <title>Section-level genome sequencing and comparative genomics of Aspergillus sections Usti and Cavernicolus.</title>
        <authorList>
            <consortium name="Lawrence Berkeley National Laboratory"/>
            <person name="Nybo J.L."/>
            <person name="Vesth T.C."/>
            <person name="Theobald S."/>
            <person name="Frisvad J.C."/>
            <person name="Larsen T.O."/>
            <person name="Kjaerboelling I."/>
            <person name="Rothschild-Mancinelli K."/>
            <person name="Lyhne E.K."/>
            <person name="Kogle M.E."/>
            <person name="Barry K."/>
            <person name="Clum A."/>
            <person name="Na H."/>
            <person name="Ledsgaard L."/>
            <person name="Lin J."/>
            <person name="Lipzen A."/>
            <person name="Kuo A."/>
            <person name="Riley R."/>
            <person name="Mondo S."/>
            <person name="Labutti K."/>
            <person name="Haridas S."/>
            <person name="Pangalinan J."/>
            <person name="Salamov A.A."/>
            <person name="Simmons B.A."/>
            <person name="Magnuson J.K."/>
            <person name="Chen J."/>
            <person name="Drula E."/>
            <person name="Henrissat B."/>
            <person name="Wiebenga A."/>
            <person name="Lubbers R.J."/>
            <person name="Gomes A.C."/>
            <person name="Makela M.R."/>
            <person name="Stajich J."/>
            <person name="Grigoriev I.V."/>
            <person name="Mortensen U.H."/>
            <person name="De Vries R.P."/>
            <person name="Baker S.E."/>
            <person name="Andersen M.R."/>
        </authorList>
    </citation>
    <scope>NUCLEOTIDE SEQUENCE [LARGE SCALE GENOMIC DNA]</scope>
    <source>
        <strain evidence="1 2">CBS 209.92</strain>
    </source>
</reference>
<sequence length="108" mass="12613">MGSLTVLPLTTFVSGHRFGMLCRITRTSMSSEISKKSVENREKEDRITNLLIVMNFGSTRLLCSNPISAKRCFSKQDWWMSFWFSRCATWPQCAKDTTICRPAYKRFW</sequence>
<protein>
    <recommendedName>
        <fullName evidence="3">Secreted protein</fullName>
    </recommendedName>
</protein>
<proteinExistence type="predicted"/>
<evidence type="ECO:0000313" key="1">
    <source>
        <dbReference type="EMBL" id="KAL2782694.1"/>
    </source>
</evidence>
<evidence type="ECO:0008006" key="3">
    <source>
        <dbReference type="Google" id="ProtNLM"/>
    </source>
</evidence>
<gene>
    <name evidence="1" type="ORF">BJX66DRAFT_320101</name>
</gene>
<name>A0ABR4FHH8_9EURO</name>
<dbReference type="EMBL" id="JBFTWV010000346">
    <property type="protein sequence ID" value="KAL2782694.1"/>
    <property type="molecule type" value="Genomic_DNA"/>
</dbReference>
<evidence type="ECO:0000313" key="2">
    <source>
        <dbReference type="Proteomes" id="UP001610563"/>
    </source>
</evidence>
<organism evidence="1 2">
    <name type="scientific">Aspergillus keveii</name>
    <dbReference type="NCBI Taxonomy" id="714993"/>
    <lineage>
        <taxon>Eukaryota</taxon>
        <taxon>Fungi</taxon>
        <taxon>Dikarya</taxon>
        <taxon>Ascomycota</taxon>
        <taxon>Pezizomycotina</taxon>
        <taxon>Eurotiomycetes</taxon>
        <taxon>Eurotiomycetidae</taxon>
        <taxon>Eurotiales</taxon>
        <taxon>Aspergillaceae</taxon>
        <taxon>Aspergillus</taxon>
        <taxon>Aspergillus subgen. Nidulantes</taxon>
    </lineage>
</organism>
<dbReference type="Proteomes" id="UP001610563">
    <property type="component" value="Unassembled WGS sequence"/>
</dbReference>
<accession>A0ABR4FHH8</accession>
<comment type="caution">
    <text evidence="1">The sequence shown here is derived from an EMBL/GenBank/DDBJ whole genome shotgun (WGS) entry which is preliminary data.</text>
</comment>
<keyword evidence="2" id="KW-1185">Reference proteome</keyword>